<keyword evidence="4" id="KW-1185">Reference proteome</keyword>
<keyword evidence="1" id="KW-0863">Zinc-finger</keyword>
<dbReference type="PANTHER" id="PTHR33206">
    <property type="entry name" value="PROTEIN CBG10425"/>
    <property type="match status" value="1"/>
</dbReference>
<evidence type="ECO:0000259" key="2">
    <source>
        <dbReference type="PROSITE" id="PS50157"/>
    </source>
</evidence>
<dbReference type="Proteomes" id="UP001519460">
    <property type="component" value="Unassembled WGS sequence"/>
</dbReference>
<evidence type="ECO:0000313" key="3">
    <source>
        <dbReference type="EMBL" id="KAK7499990.1"/>
    </source>
</evidence>
<reference evidence="3 4" key="1">
    <citation type="journal article" date="2023" name="Sci. Data">
        <title>Genome assembly of the Korean intertidal mud-creeper Batillaria attramentaria.</title>
        <authorList>
            <person name="Patra A.K."/>
            <person name="Ho P.T."/>
            <person name="Jun S."/>
            <person name="Lee S.J."/>
            <person name="Kim Y."/>
            <person name="Won Y.J."/>
        </authorList>
    </citation>
    <scope>NUCLEOTIDE SEQUENCE [LARGE SCALE GENOMIC DNA]</scope>
    <source>
        <strain evidence="3">Wonlab-2016</strain>
    </source>
</reference>
<name>A0ABD0LKL4_9CAEN</name>
<dbReference type="InterPro" id="IPR013087">
    <property type="entry name" value="Znf_C2H2_type"/>
</dbReference>
<feature type="non-terminal residue" evidence="3">
    <location>
        <position position="252"/>
    </location>
</feature>
<dbReference type="AlphaFoldDB" id="A0ABD0LKL4"/>
<accession>A0ABD0LKL4</accession>
<keyword evidence="1" id="KW-0862">Zinc</keyword>
<feature type="non-terminal residue" evidence="3">
    <location>
        <position position="1"/>
    </location>
</feature>
<dbReference type="EMBL" id="JACVVK020000040">
    <property type="protein sequence ID" value="KAK7499990.1"/>
    <property type="molecule type" value="Genomic_DNA"/>
</dbReference>
<organism evidence="3 4">
    <name type="scientific">Batillaria attramentaria</name>
    <dbReference type="NCBI Taxonomy" id="370345"/>
    <lineage>
        <taxon>Eukaryota</taxon>
        <taxon>Metazoa</taxon>
        <taxon>Spiralia</taxon>
        <taxon>Lophotrochozoa</taxon>
        <taxon>Mollusca</taxon>
        <taxon>Gastropoda</taxon>
        <taxon>Caenogastropoda</taxon>
        <taxon>Sorbeoconcha</taxon>
        <taxon>Cerithioidea</taxon>
        <taxon>Batillariidae</taxon>
        <taxon>Batillaria</taxon>
    </lineage>
</organism>
<comment type="caution">
    <text evidence="3">The sequence shown here is derived from an EMBL/GenBank/DDBJ whole genome shotgun (WGS) entry which is preliminary data.</text>
</comment>
<proteinExistence type="predicted"/>
<keyword evidence="1" id="KW-0479">Metal-binding</keyword>
<evidence type="ECO:0000256" key="1">
    <source>
        <dbReference type="PROSITE-ProRule" id="PRU00042"/>
    </source>
</evidence>
<dbReference type="PANTHER" id="PTHR33206:SF1">
    <property type="entry name" value="DNA-DIRECTED DNA POLYMERASE"/>
    <property type="match status" value="1"/>
</dbReference>
<dbReference type="PROSITE" id="PS50157">
    <property type="entry name" value="ZINC_FINGER_C2H2_2"/>
    <property type="match status" value="1"/>
</dbReference>
<evidence type="ECO:0000313" key="4">
    <source>
        <dbReference type="Proteomes" id="UP001519460"/>
    </source>
</evidence>
<gene>
    <name evidence="3" type="ORF">BaRGS_00008838</name>
</gene>
<dbReference type="GO" id="GO:0008270">
    <property type="term" value="F:zinc ion binding"/>
    <property type="evidence" value="ECO:0007669"/>
    <property type="project" value="UniProtKB-KW"/>
</dbReference>
<sequence>VCVDVFEYEETTDSFIVKQRGGSEDFPDILNVLYFRGHFCFIKDIDRVSQTFVCSRCEKIWKTNKHLQRHLQTCTGNPAKFHYPGGVYQVQPSIFDLLKMNGFDVSSAPFTIFPYRATWDMEVYFDQSDLPQTSTTTTQYTARHVPMSASVCSNVPGYTKPICFISDGNPQVLIDRMIDYLERISDTTFQLLYPQFREIYKQLEARESREKEESEKLKFLDIINYLAPGFSYSKYLAAYDVQEQKGFFPYEA</sequence>
<protein>
    <recommendedName>
        <fullName evidence="2">C2H2-type domain-containing protein</fullName>
    </recommendedName>
</protein>
<feature type="domain" description="C2H2-type" evidence="2">
    <location>
        <begin position="52"/>
        <end position="79"/>
    </location>
</feature>